<dbReference type="Proteomes" id="UP000188219">
    <property type="component" value="Chromosome"/>
</dbReference>
<name>A0A1Q2M865_9GAMM</name>
<dbReference type="EMBL" id="CP019650">
    <property type="protein sequence ID" value="AQQ68830.1"/>
    <property type="molecule type" value="Genomic_DNA"/>
</dbReference>
<evidence type="ECO:0000256" key="3">
    <source>
        <dbReference type="ARBA" id="ARBA00023237"/>
    </source>
</evidence>
<protein>
    <submittedName>
        <fullName evidence="8">TonB-dependent receptor</fullName>
    </submittedName>
</protein>
<reference evidence="8" key="1">
    <citation type="submission" date="2017-02" db="EMBL/GenBank/DDBJ databases">
        <title>Genome of Microbulbifer agarilyticus GP101.</title>
        <authorList>
            <person name="Jung J."/>
            <person name="Bae S.S."/>
            <person name="Baek K."/>
        </authorList>
    </citation>
    <scope>NUCLEOTIDE SEQUENCE [LARGE SCALE GENOMIC DNA]</scope>
    <source>
        <strain evidence="8">GP101</strain>
    </source>
</reference>
<accession>A0A1Q2M865</accession>
<organism evidence="8 9">
    <name type="scientific">Microbulbifer agarilyticus</name>
    <dbReference type="NCBI Taxonomy" id="260552"/>
    <lineage>
        <taxon>Bacteria</taxon>
        <taxon>Pseudomonadati</taxon>
        <taxon>Pseudomonadota</taxon>
        <taxon>Gammaproteobacteria</taxon>
        <taxon>Cellvibrionales</taxon>
        <taxon>Microbulbiferaceae</taxon>
        <taxon>Microbulbifer</taxon>
    </lineage>
</organism>
<feature type="signal peptide" evidence="5">
    <location>
        <begin position="1"/>
        <end position="26"/>
    </location>
</feature>
<feature type="domain" description="TonB-dependent receptor-like beta-barrel" evidence="6">
    <location>
        <begin position="430"/>
        <end position="974"/>
    </location>
</feature>
<evidence type="ECO:0000256" key="1">
    <source>
        <dbReference type="ARBA" id="ARBA00004442"/>
    </source>
</evidence>
<evidence type="ECO:0000256" key="2">
    <source>
        <dbReference type="ARBA" id="ARBA00023136"/>
    </source>
</evidence>
<comment type="subcellular location">
    <subcellularLocation>
        <location evidence="1 4">Cell outer membrane</location>
    </subcellularLocation>
</comment>
<dbReference type="InterPro" id="IPR012910">
    <property type="entry name" value="Plug_dom"/>
</dbReference>
<dbReference type="Gene3D" id="2.40.170.20">
    <property type="entry name" value="TonB-dependent receptor, beta-barrel domain"/>
    <property type="match status" value="1"/>
</dbReference>
<evidence type="ECO:0000313" key="9">
    <source>
        <dbReference type="Proteomes" id="UP000188219"/>
    </source>
</evidence>
<dbReference type="AlphaFoldDB" id="A0A1Q2M865"/>
<evidence type="ECO:0000256" key="5">
    <source>
        <dbReference type="SAM" id="SignalP"/>
    </source>
</evidence>
<dbReference type="OrthoDB" id="8727862at2"/>
<dbReference type="SUPFAM" id="SSF56935">
    <property type="entry name" value="Porins"/>
    <property type="match status" value="1"/>
</dbReference>
<keyword evidence="9" id="KW-1185">Reference proteome</keyword>
<comment type="similarity">
    <text evidence="4">Belongs to the TonB-dependent receptor family.</text>
</comment>
<evidence type="ECO:0000259" key="7">
    <source>
        <dbReference type="Pfam" id="PF07715"/>
    </source>
</evidence>
<dbReference type="PANTHER" id="PTHR40980:SF3">
    <property type="entry name" value="TONB-DEPENDENT RECEPTOR-LIKE BETA-BARREL DOMAIN-CONTAINING PROTEIN"/>
    <property type="match status" value="1"/>
</dbReference>
<dbReference type="InterPro" id="IPR036942">
    <property type="entry name" value="Beta-barrel_TonB_sf"/>
</dbReference>
<gene>
    <name evidence="8" type="ORF">Mag101_15215</name>
</gene>
<sequence length="1007" mass="108825">MFKRTKLSGAVVAAIASMTCAPQVLAQENTVEEVTVVGIRASMDRAMDIKRDSTGVVDAISAEDMGKFPDTNLAESLQRITGVSINRVNGEGAEVTVRGFGPDNNMVTLNGRTMPTGTTYGGGSGSDGSTKAGGTRAFNFANLASENVSGVEVYKTSKANVATGGIGATIDIKTTRPLDSPGLTASAGVKAVADTTNRYNDDITPEFSGIVSWANEEATWGASLALSHQKRDSGYSGVTVNNWNIGVWGQDDLYNQNPVTAADKAEIVNAPEDGQLYARPNDFRYAFSDTQRERLNGQLTLQFKPTEKITATVDYLYADNDIEEHRGEVTNWIQNGSNLARVVFDDSEIATPLSISEAYGGTVDIGFEQQYRAQSNTLDSLGVNFEFEVNDALTLGLDVHDSSMESMPTGPDRAGEVAIGLGSPTVTGKTLDFSGTTPQYSHNTTVAGNALTAADVGSSILRVRGAGSVNDITQAKFDGQFEFDNGRFDFGVETRQMEMSAYQTSGVNQALGNWGIANPGEFPADMLDVINVASEFEDFNTGSSPVTAFRGDAVALTRYANTLYPDTCLCVSDTNSFSDILEEDTTAAYFQVGLNSELNSMPVNFLAGVRYETTDVSSQSLVNPIPYLVWENNNDFSPGAAGDQEAWSERASYDNVLPSLDFDIQFTDDLVGRFSYSKSIARAGYGDLKVAPGDFGLQGSTLNGAVPTATSSNPGLLPLESNNLDLSVEWYYGDSSYVSLGFFEKRVDNFIGTGQEDETHFGILDQTAGPRALAAQTELESLGLSTDDTNLYAMVVLMEHPEAITDNPTIFPNGVFEGTTEQLLLLGETAGWDVIPEAGDPEMVFRTSKPINNREAKIHGAELAAQHFFGETGFGIQANYTIVRGDVGFDDLGLPTENQFALTGLSDTANVVLVYENFGLQARLAYNWRDKFLTATNQGSSRNPRYVDTFSQIDMSVGYDLTEQISLSFEGINITGEDIKEYNRNERMVRYMDDLGARYQLGAYYKF</sequence>
<dbReference type="InterPro" id="IPR000531">
    <property type="entry name" value="Beta-barrel_TonB"/>
</dbReference>
<dbReference type="InterPro" id="IPR010104">
    <property type="entry name" value="TonB_rcpt_bac"/>
</dbReference>
<evidence type="ECO:0000256" key="4">
    <source>
        <dbReference type="RuleBase" id="RU003357"/>
    </source>
</evidence>
<keyword evidence="8" id="KW-0675">Receptor</keyword>
<keyword evidence="5" id="KW-0732">Signal</keyword>
<dbReference type="GO" id="GO:0009279">
    <property type="term" value="C:cell outer membrane"/>
    <property type="evidence" value="ECO:0007669"/>
    <property type="project" value="UniProtKB-SubCell"/>
</dbReference>
<proteinExistence type="inferred from homology"/>
<dbReference type="PANTHER" id="PTHR40980">
    <property type="entry name" value="PLUG DOMAIN-CONTAINING PROTEIN"/>
    <property type="match status" value="1"/>
</dbReference>
<dbReference type="NCBIfam" id="TIGR01782">
    <property type="entry name" value="TonB-Xanth-Caul"/>
    <property type="match status" value="1"/>
</dbReference>
<dbReference type="KEGG" id="maga:Mag101_15215"/>
<dbReference type="Gene3D" id="2.170.130.10">
    <property type="entry name" value="TonB-dependent receptor, plug domain"/>
    <property type="match status" value="1"/>
</dbReference>
<dbReference type="STRING" id="260552.Mag101_15215"/>
<evidence type="ECO:0000259" key="6">
    <source>
        <dbReference type="Pfam" id="PF00593"/>
    </source>
</evidence>
<dbReference type="Pfam" id="PF00593">
    <property type="entry name" value="TonB_dep_Rec_b-barrel"/>
    <property type="match status" value="1"/>
</dbReference>
<feature type="domain" description="TonB-dependent receptor plug" evidence="7">
    <location>
        <begin position="50"/>
        <end position="168"/>
    </location>
</feature>
<dbReference type="Pfam" id="PF07715">
    <property type="entry name" value="Plug"/>
    <property type="match status" value="1"/>
</dbReference>
<dbReference type="InterPro" id="IPR037066">
    <property type="entry name" value="Plug_dom_sf"/>
</dbReference>
<keyword evidence="2 4" id="KW-0472">Membrane</keyword>
<evidence type="ECO:0000313" key="8">
    <source>
        <dbReference type="EMBL" id="AQQ68830.1"/>
    </source>
</evidence>
<keyword evidence="3" id="KW-0998">Cell outer membrane</keyword>
<feature type="chain" id="PRO_5012117185" evidence="5">
    <location>
        <begin position="27"/>
        <end position="1007"/>
    </location>
</feature>
<keyword evidence="4" id="KW-0798">TonB box</keyword>
<dbReference type="RefSeq" id="WP_077406874.1">
    <property type="nucleotide sequence ID" value="NZ_CP019650.1"/>
</dbReference>